<evidence type="ECO:0000256" key="2">
    <source>
        <dbReference type="ARBA" id="ARBA00012438"/>
    </source>
</evidence>
<dbReference type="Gene3D" id="3.40.50.2300">
    <property type="match status" value="1"/>
</dbReference>
<dbReference type="Gene3D" id="1.10.287.130">
    <property type="match status" value="1"/>
</dbReference>
<dbReference type="InterPro" id="IPR013655">
    <property type="entry name" value="PAS_fold_3"/>
</dbReference>
<sequence length="1723" mass="196123">MGIVVGLVGYLSYRSGSDAVESLVDRLLDNKANQVQQDLDHYLSIPKITTQNNAFLIRRGHLNSLDLDELESFFIEQLKLFPKLSTLALSNEAGDFLAVERPDPNALIIRRLQAASPDRSLLRYWANRQGQQRVLLEVRRDYYPHRDPPHDPWYLKAKRNPAGLWTMGISLSKGKQNPILHLIRTVPFYDQSGRFQGVLGASFYLQQFGDFLQSINTNGQGQIFVMEPNGLLVASSANELPFDASPRKILAQNTQHHNRRLDATQSKDSLISKTAQIIRNNKINLEQIQTKLKLTIQIQEQNYFVQIIPIRGELNWFTVIVLPQSAFMDQIHSNIYRTILLCLLALLGAVATGIWTGYRISRSLQWLRVATKALNHDHHTQDLQPVENVQILEFDLINLSIQKVLKALKKSRQAQADYEKTLQLKVEEKTTALKKSQARLLEAQRIAHVGHWELNVAKRAIVWSPEIYRIFEFDKPARGLKAQQLINLIHSTYRERFQQGVIDLVIAHRAFDADLRIITAKGNSRYIQIKGKPILNAQQEIIQVTGIIADITERKQLERALKTSEAQAKDILNSAIAGIVSLRFFKNHTWKIDRVSAGCEPLFGYTCEELSVNQNLWMQDIEPEDLQNIQDQIIEDILHERTGTYEYRICDHQRSVRWISQTNNAVWDLLGDCWHVTITAIDVTDRKLTEVALKQSESKFLDISDSSPANIYILVRRLDGSFYFEHISRAAETIHEIPVAMILQDANILLDRIHPDDQAAYNQTVERSIENLRPFEHEWRVINPSGKVKWLQGSASPKRRENGEIAWYGVAIDITDRKIAQDALNESESRLVRLSSVSPVVIYSVVEEPGKPVEYEYLSAAFEEIHEVPLSAAIQDPMITFNQIHPDDQEGYIQAVEWSSRNLQNFRHEWRIITPSGKVKWLQANSRPELRGNREIVWHGVVQDITDQKAIANALAKTTEELDQFFSVALDLLCIADISGRFQRLNLQWSKILGYPLEELEGSRFMDYVHPDDVEETMLALNELVNQKELHGFVNRYRCQDGSYRWIEWRSVPVNSVIYAAARDITDRKLAELQLQEAKDKAEAANRAKSLFLANMSHELRTPLNIILGFSQLINRDIHLSESHREYMNLIQNSGTHLLMLINDILDLSKIEAGQFTLDEEEVDLYEILYSLQIAFQQQALKRENQLILEIGDRVPRYIILDSKKLKQILFNLVGNAIKFTTQGSIAIRVDLISTLIVNTFQVYPYPSLAEGRSQVNSGACNPMLTENPDFRAATFQQCQNETYKGQFCNHDYLQFQVIDTGVGIESEDLKAIFDAFSQSAAGKKSSEGTGLGLTISQQLVQLMGGVLTVESAVGLGSTFMFTLPLRTGRSPGKKSEHQPWVPPQNQTTISESARSPASFWGDRLDSRMLSPSRLNHRESETVTDSLASRPAELPAIGLAAIRSRYRILVVDDRPDNRLLLVQLLTQLGFAVQEAMDGTDAVQRWQDWHPHLILMDLRMPGCDGYQATQRIRALESSRSTVILALTAQALVEDRNQAIAVGCDDYLSKPISDQILIQKLDYYCQQADRSSDPPHHAPRDQSDFSLTKPAHSPELVASLNGALDSRDPFNPIDPLNQRLNQRPDHFSDYFMDSLPDQLGDRVNALPGFQHHQRAQECLAKMPRDWLMQLQHAAALCAEDSMRELLQTIPEEQAPLSNYLGQLIYDFAFDKIHQLVSRCLNAPFE</sequence>
<name>A0ABW7CDF4_9CYAN</name>
<feature type="compositionally biased region" description="Polar residues" evidence="8">
    <location>
        <begin position="1384"/>
        <end position="1394"/>
    </location>
</feature>
<evidence type="ECO:0000256" key="1">
    <source>
        <dbReference type="ARBA" id="ARBA00000085"/>
    </source>
</evidence>
<feature type="domain" description="PAC" evidence="12">
    <location>
        <begin position="906"/>
        <end position="957"/>
    </location>
</feature>
<dbReference type="SUPFAM" id="SSF55874">
    <property type="entry name" value="ATPase domain of HSP90 chaperone/DNA topoisomerase II/histidine kinase"/>
    <property type="match status" value="1"/>
</dbReference>
<evidence type="ECO:0000256" key="8">
    <source>
        <dbReference type="SAM" id="MobiDB-lite"/>
    </source>
</evidence>
<dbReference type="InterPro" id="IPR036890">
    <property type="entry name" value="HATPase_C_sf"/>
</dbReference>
<dbReference type="InterPro" id="IPR000014">
    <property type="entry name" value="PAS"/>
</dbReference>
<dbReference type="PANTHER" id="PTHR43047">
    <property type="entry name" value="TWO-COMPONENT HISTIDINE PROTEIN KINASE"/>
    <property type="match status" value="1"/>
</dbReference>
<dbReference type="InterPro" id="IPR000700">
    <property type="entry name" value="PAS-assoc_C"/>
</dbReference>
<dbReference type="SMART" id="SM00086">
    <property type="entry name" value="PAC"/>
    <property type="match status" value="5"/>
</dbReference>
<dbReference type="Pfam" id="PF00512">
    <property type="entry name" value="HisKA"/>
    <property type="match status" value="1"/>
</dbReference>
<dbReference type="InterPro" id="IPR003661">
    <property type="entry name" value="HisK_dim/P_dom"/>
</dbReference>
<dbReference type="SUPFAM" id="SSF47384">
    <property type="entry name" value="Homodimeric domain of signal transducing histidine kinase"/>
    <property type="match status" value="1"/>
</dbReference>
<dbReference type="SMART" id="SM00448">
    <property type="entry name" value="REC"/>
    <property type="match status" value="1"/>
</dbReference>
<feature type="domain" description="Response regulatory" evidence="10">
    <location>
        <begin position="1447"/>
        <end position="1563"/>
    </location>
</feature>
<dbReference type="NCBIfam" id="TIGR00229">
    <property type="entry name" value="sensory_box"/>
    <property type="match status" value="4"/>
</dbReference>
<feature type="domain" description="PAC" evidence="12">
    <location>
        <begin position="643"/>
        <end position="695"/>
    </location>
</feature>
<dbReference type="Pfam" id="PF08447">
    <property type="entry name" value="PAS_3"/>
    <property type="match status" value="5"/>
</dbReference>
<feature type="region of interest" description="Disordered" evidence="8">
    <location>
        <begin position="1369"/>
        <end position="1394"/>
    </location>
</feature>
<dbReference type="CDD" id="cd17546">
    <property type="entry name" value="REC_hyHK_CKI1_RcsC-like"/>
    <property type="match status" value="1"/>
</dbReference>
<dbReference type="CDD" id="cd00130">
    <property type="entry name" value="PAS"/>
    <property type="match status" value="4"/>
</dbReference>
<dbReference type="InterPro" id="IPR035965">
    <property type="entry name" value="PAS-like_dom_sf"/>
</dbReference>
<dbReference type="Gene3D" id="3.30.450.20">
    <property type="entry name" value="PAS domain"/>
    <property type="match status" value="6"/>
</dbReference>
<comment type="catalytic activity">
    <reaction evidence="1">
        <text>ATP + protein L-histidine = ADP + protein N-phospho-L-histidine.</text>
        <dbReference type="EC" id="2.7.13.3"/>
    </reaction>
</comment>
<dbReference type="SMART" id="SM00388">
    <property type="entry name" value="HisKA"/>
    <property type="match status" value="1"/>
</dbReference>
<dbReference type="SUPFAM" id="SSF52172">
    <property type="entry name" value="CheY-like"/>
    <property type="match status" value="1"/>
</dbReference>
<dbReference type="CDD" id="cd16922">
    <property type="entry name" value="HATPase_EvgS-ArcB-TorS-like"/>
    <property type="match status" value="1"/>
</dbReference>
<dbReference type="CDD" id="cd18773">
    <property type="entry name" value="PDC1_HK_sensor"/>
    <property type="match status" value="1"/>
</dbReference>
<dbReference type="SUPFAM" id="SSF55785">
    <property type="entry name" value="PYP-like sensor domain (PAS domain)"/>
    <property type="match status" value="5"/>
</dbReference>
<feature type="region of interest" description="Disordered" evidence="8">
    <location>
        <begin position="1566"/>
        <end position="1589"/>
    </location>
</feature>
<dbReference type="InterPro" id="IPR003594">
    <property type="entry name" value="HATPase_dom"/>
</dbReference>
<gene>
    <name evidence="13" type="ORF">VPK24_15990</name>
</gene>
<dbReference type="PROSITE" id="PS50113">
    <property type="entry name" value="PAC"/>
    <property type="match status" value="4"/>
</dbReference>
<evidence type="ECO:0000259" key="12">
    <source>
        <dbReference type="PROSITE" id="PS50113"/>
    </source>
</evidence>
<feature type="domain" description="PAS" evidence="11">
    <location>
        <begin position="564"/>
        <end position="641"/>
    </location>
</feature>
<feature type="modified residue" description="4-aspartylphosphate" evidence="7">
    <location>
        <position position="1496"/>
    </location>
</feature>
<reference evidence="14" key="1">
    <citation type="journal article" date="2024" name="Algal Res.">
        <title>Biochemical, toxicological and genomic investigation of a high-biomass producing Limnothrix strain isolated from Italian shallow drinking water reservoir.</title>
        <authorList>
            <person name="Simonazzi M."/>
            <person name="Shishido T.K."/>
            <person name="Delbaje E."/>
            <person name="Wahlsten M."/>
            <person name="Fewer D.P."/>
            <person name="Sivonen K."/>
            <person name="Pezzolesi L."/>
            <person name="Pistocchi R."/>
        </authorList>
    </citation>
    <scope>NUCLEOTIDE SEQUENCE [LARGE SCALE GENOMIC DNA]</scope>
    <source>
        <strain evidence="14">LRLZ20PSL1</strain>
    </source>
</reference>
<dbReference type="SMART" id="SM00387">
    <property type="entry name" value="HATPase_c"/>
    <property type="match status" value="1"/>
</dbReference>
<comment type="caution">
    <text evidence="13">The sequence shown here is derived from an EMBL/GenBank/DDBJ whole genome shotgun (WGS) entry which is preliminary data.</text>
</comment>
<evidence type="ECO:0000259" key="10">
    <source>
        <dbReference type="PROSITE" id="PS50110"/>
    </source>
</evidence>
<evidence type="ECO:0000256" key="7">
    <source>
        <dbReference type="PROSITE-ProRule" id="PRU00169"/>
    </source>
</evidence>
<feature type="domain" description="PAC" evidence="12">
    <location>
        <begin position="511"/>
        <end position="563"/>
    </location>
</feature>
<dbReference type="InterPro" id="IPR005467">
    <property type="entry name" value="His_kinase_dom"/>
</dbReference>
<dbReference type="Pfam" id="PF00072">
    <property type="entry name" value="Response_reg"/>
    <property type="match status" value="1"/>
</dbReference>
<dbReference type="Pfam" id="PF02518">
    <property type="entry name" value="HATPase_c"/>
    <property type="match status" value="1"/>
</dbReference>
<dbReference type="InterPro" id="IPR001610">
    <property type="entry name" value="PAC"/>
</dbReference>
<dbReference type="Gene3D" id="2.10.70.100">
    <property type="match status" value="1"/>
</dbReference>
<dbReference type="Proteomes" id="UP001604335">
    <property type="component" value="Unassembled WGS sequence"/>
</dbReference>
<feature type="compositionally biased region" description="Basic and acidic residues" evidence="8">
    <location>
        <begin position="1568"/>
        <end position="1581"/>
    </location>
</feature>
<organism evidence="13 14">
    <name type="scientific">Limnothrix redekei LRLZ20PSL1</name>
    <dbReference type="NCBI Taxonomy" id="3112953"/>
    <lineage>
        <taxon>Bacteria</taxon>
        <taxon>Bacillati</taxon>
        <taxon>Cyanobacteriota</taxon>
        <taxon>Cyanophyceae</taxon>
        <taxon>Pseudanabaenales</taxon>
        <taxon>Pseudanabaenaceae</taxon>
        <taxon>Limnothrix</taxon>
    </lineage>
</organism>
<dbReference type="InterPro" id="IPR004358">
    <property type="entry name" value="Sig_transdc_His_kin-like_C"/>
</dbReference>
<keyword evidence="14" id="KW-1185">Reference proteome</keyword>
<dbReference type="CDD" id="cd00082">
    <property type="entry name" value="HisKA"/>
    <property type="match status" value="1"/>
</dbReference>
<feature type="domain" description="PAS" evidence="11">
    <location>
        <begin position="958"/>
        <end position="1028"/>
    </location>
</feature>
<dbReference type="SMART" id="SM00091">
    <property type="entry name" value="PAS"/>
    <property type="match status" value="4"/>
</dbReference>
<keyword evidence="6" id="KW-0902">Two-component regulatory system</keyword>
<dbReference type="PROSITE" id="PS50110">
    <property type="entry name" value="RESPONSE_REGULATORY"/>
    <property type="match status" value="1"/>
</dbReference>
<protein>
    <recommendedName>
        <fullName evidence="2">histidine kinase</fullName>
        <ecNumber evidence="2">2.7.13.3</ecNumber>
    </recommendedName>
</protein>
<evidence type="ECO:0000256" key="5">
    <source>
        <dbReference type="ARBA" id="ARBA00022777"/>
    </source>
</evidence>
<keyword evidence="5" id="KW-0418">Kinase</keyword>
<dbReference type="InterPro" id="IPR011006">
    <property type="entry name" value="CheY-like_superfamily"/>
</dbReference>
<dbReference type="InterPro" id="IPR036097">
    <property type="entry name" value="HisK_dim/P_sf"/>
</dbReference>
<dbReference type="PROSITE" id="PS50109">
    <property type="entry name" value="HIS_KIN"/>
    <property type="match status" value="1"/>
</dbReference>
<dbReference type="PROSITE" id="PS50112">
    <property type="entry name" value="PAS"/>
    <property type="match status" value="2"/>
</dbReference>
<dbReference type="Gene3D" id="3.30.565.10">
    <property type="entry name" value="Histidine kinase-like ATPase, C-terminal domain"/>
    <property type="match status" value="1"/>
</dbReference>
<feature type="domain" description="PAC" evidence="12">
    <location>
        <begin position="775"/>
        <end position="826"/>
    </location>
</feature>
<evidence type="ECO:0000259" key="9">
    <source>
        <dbReference type="PROSITE" id="PS50109"/>
    </source>
</evidence>
<dbReference type="InterPro" id="IPR001789">
    <property type="entry name" value="Sig_transdc_resp-reg_receiver"/>
</dbReference>
<evidence type="ECO:0000256" key="3">
    <source>
        <dbReference type="ARBA" id="ARBA00022553"/>
    </source>
</evidence>
<dbReference type="EC" id="2.7.13.3" evidence="2"/>
<evidence type="ECO:0000256" key="4">
    <source>
        <dbReference type="ARBA" id="ARBA00022679"/>
    </source>
</evidence>
<proteinExistence type="predicted"/>
<evidence type="ECO:0000313" key="13">
    <source>
        <dbReference type="EMBL" id="MFG3819145.1"/>
    </source>
</evidence>
<keyword evidence="3 7" id="KW-0597">Phosphoprotein</keyword>
<evidence type="ECO:0000313" key="14">
    <source>
        <dbReference type="Proteomes" id="UP001604335"/>
    </source>
</evidence>
<evidence type="ECO:0000256" key="6">
    <source>
        <dbReference type="ARBA" id="ARBA00023012"/>
    </source>
</evidence>
<dbReference type="PRINTS" id="PR00344">
    <property type="entry name" value="BCTRLSENSOR"/>
</dbReference>
<dbReference type="EMBL" id="JAZAQF010000086">
    <property type="protein sequence ID" value="MFG3819145.1"/>
    <property type="molecule type" value="Genomic_DNA"/>
</dbReference>
<evidence type="ECO:0000259" key="11">
    <source>
        <dbReference type="PROSITE" id="PS50112"/>
    </source>
</evidence>
<feature type="domain" description="Histidine kinase" evidence="9">
    <location>
        <begin position="1095"/>
        <end position="1368"/>
    </location>
</feature>
<keyword evidence="4" id="KW-0808">Transferase</keyword>
<accession>A0ABW7CDF4</accession>